<keyword evidence="1" id="KW-0732">Signal</keyword>
<evidence type="ECO:0008006" key="4">
    <source>
        <dbReference type="Google" id="ProtNLM"/>
    </source>
</evidence>
<gene>
    <name evidence="2" type="ORF">EYF80_027318</name>
</gene>
<evidence type="ECO:0000313" key="3">
    <source>
        <dbReference type="Proteomes" id="UP000314294"/>
    </source>
</evidence>
<keyword evidence="3" id="KW-1185">Reference proteome</keyword>
<organism evidence="2 3">
    <name type="scientific">Liparis tanakae</name>
    <name type="common">Tanaka's snailfish</name>
    <dbReference type="NCBI Taxonomy" id="230148"/>
    <lineage>
        <taxon>Eukaryota</taxon>
        <taxon>Metazoa</taxon>
        <taxon>Chordata</taxon>
        <taxon>Craniata</taxon>
        <taxon>Vertebrata</taxon>
        <taxon>Euteleostomi</taxon>
        <taxon>Actinopterygii</taxon>
        <taxon>Neopterygii</taxon>
        <taxon>Teleostei</taxon>
        <taxon>Neoteleostei</taxon>
        <taxon>Acanthomorphata</taxon>
        <taxon>Eupercaria</taxon>
        <taxon>Perciformes</taxon>
        <taxon>Cottioidei</taxon>
        <taxon>Cottales</taxon>
        <taxon>Liparidae</taxon>
        <taxon>Liparis</taxon>
    </lineage>
</organism>
<reference evidence="2 3" key="1">
    <citation type="submission" date="2019-03" db="EMBL/GenBank/DDBJ databases">
        <title>First draft genome of Liparis tanakae, snailfish: a comprehensive survey of snailfish specific genes.</title>
        <authorList>
            <person name="Kim W."/>
            <person name="Song I."/>
            <person name="Jeong J.-H."/>
            <person name="Kim D."/>
            <person name="Kim S."/>
            <person name="Ryu S."/>
            <person name="Song J.Y."/>
            <person name="Lee S.K."/>
        </authorList>
    </citation>
    <scope>NUCLEOTIDE SEQUENCE [LARGE SCALE GENOMIC DNA]</scope>
    <source>
        <tissue evidence="2">Muscle</tissue>
    </source>
</reference>
<evidence type="ECO:0000313" key="2">
    <source>
        <dbReference type="EMBL" id="TNN62410.1"/>
    </source>
</evidence>
<feature type="signal peptide" evidence="1">
    <location>
        <begin position="1"/>
        <end position="16"/>
    </location>
</feature>
<proteinExistence type="predicted"/>
<feature type="chain" id="PRO_5021400423" description="Secreted protein" evidence="1">
    <location>
        <begin position="17"/>
        <end position="130"/>
    </location>
</feature>
<comment type="caution">
    <text evidence="2">The sequence shown here is derived from an EMBL/GenBank/DDBJ whole genome shotgun (WGS) entry which is preliminary data.</text>
</comment>
<dbReference type="AlphaFoldDB" id="A0A4Z2HA68"/>
<evidence type="ECO:0000256" key="1">
    <source>
        <dbReference type="SAM" id="SignalP"/>
    </source>
</evidence>
<protein>
    <recommendedName>
        <fullName evidence="4">Secreted protein</fullName>
    </recommendedName>
</protein>
<accession>A0A4Z2HA68</accession>
<dbReference type="Proteomes" id="UP000314294">
    <property type="component" value="Unassembled WGS sequence"/>
</dbReference>
<name>A0A4Z2HA68_9TELE</name>
<dbReference type="EMBL" id="SRLO01000293">
    <property type="protein sequence ID" value="TNN62410.1"/>
    <property type="molecule type" value="Genomic_DNA"/>
</dbReference>
<sequence length="130" mass="14204">MLWLIASVSVFELTHAALRNVPDPSHSAGSCTSLKASSLFCLRRRRQRLQTRRGETDIARSSELRLSFDARCDSFCRGLGAAAQRQAAATAAAERQKAHDPTAPLARFAPRRTHRRGGAAALWSVTFAQA</sequence>